<evidence type="ECO:0000256" key="2">
    <source>
        <dbReference type="ARBA" id="ARBA00005446"/>
    </source>
</evidence>
<comment type="similarity">
    <text evidence="2">Belongs to the helicase family. RecQ subfamily.</text>
</comment>
<dbReference type="InterPro" id="IPR018982">
    <property type="entry name" value="RQC_domain"/>
</dbReference>
<dbReference type="GO" id="GO:0005524">
    <property type="term" value="F:ATP binding"/>
    <property type="evidence" value="ECO:0007669"/>
    <property type="project" value="UniProtKB-KW"/>
</dbReference>
<dbReference type="SUPFAM" id="SSF47819">
    <property type="entry name" value="HRDC-like"/>
    <property type="match status" value="1"/>
</dbReference>
<comment type="caution">
    <text evidence="15">The sequence shown here is derived from an EMBL/GenBank/DDBJ whole genome shotgun (WGS) entry which is preliminary data.</text>
</comment>
<dbReference type="InterPro" id="IPR010997">
    <property type="entry name" value="HRDC-like_sf"/>
</dbReference>
<dbReference type="GO" id="GO:0005694">
    <property type="term" value="C:chromosome"/>
    <property type="evidence" value="ECO:0007669"/>
    <property type="project" value="TreeGrafter"/>
</dbReference>
<feature type="domain" description="Helicase C-terminal" evidence="14">
    <location>
        <begin position="38"/>
        <end position="227"/>
    </location>
</feature>
<dbReference type="Proteomes" id="UP001187192">
    <property type="component" value="Unassembled WGS sequence"/>
</dbReference>
<dbReference type="Pfam" id="PF09382">
    <property type="entry name" value="RQC"/>
    <property type="match status" value="1"/>
</dbReference>
<evidence type="ECO:0000313" key="15">
    <source>
        <dbReference type="EMBL" id="GMN49513.1"/>
    </source>
</evidence>
<dbReference type="InterPro" id="IPR001650">
    <property type="entry name" value="Helicase_C-like"/>
</dbReference>
<dbReference type="SMART" id="SM00490">
    <property type="entry name" value="HELICc"/>
    <property type="match status" value="1"/>
</dbReference>
<evidence type="ECO:0000259" key="14">
    <source>
        <dbReference type="PROSITE" id="PS51194"/>
    </source>
</evidence>
<sequence length="600" mass="68058">MLCKLSASSTALFSGKVLTVQTYGKYSVIPKTKKCLDDIDKFIKDNHYDECGIIYCLSRMDCEKVAERLQEFLKADLGNHRRNILNTCTDNNLFHRDIEILNIIGYVSLRVRLLLQECGHKAAFYHGSMDPSQRAFVQNQWSKDEINIICATVAFGMGINKPDVRFVIHHSLPKSIEGYHQECGRAGRDGQRSSCVLYYSYSDYIRVKHMISQGVMEQSPFTYRKSGVNSTYSGGILETNTENLLRMVSYCENDVDCRRLLQLIHFGEKFDSSACKRTCDNCLKIKSFVDKDVTEMAKQLVELVKSTGQQCSSSHILEVYRGSLSQYVKKHKHDAIKLHGAGKHLAKGEASRILRHLVTEDILVEEVKKSDVYGSLSSVLKVNQSKAYDLFSGRRSIVLRFPSSVKVLKQTKSDFTPAKGSLLHDIPTQPQSEADVNLSAKLYTALRKLRSALMKEAEEGVMAYHIFTDATFKQICIKLPRTKEELLEIHGIGKAKVSKYGDRVLETIESVIKEHNMKDKNSSSSNESTDSVKRRRGGDQNQSPNIEDFEFNSTGRSKKMATKKQNKVDEASNRIDRDYCSQYIDDDLDFEVVILKQMAQ</sequence>
<dbReference type="Gene3D" id="1.10.10.10">
    <property type="entry name" value="Winged helix-like DNA-binding domain superfamily/Winged helix DNA-binding domain"/>
    <property type="match status" value="1"/>
</dbReference>
<keyword evidence="4" id="KW-0378">Hydrolase</keyword>
<dbReference type="Pfam" id="PF00271">
    <property type="entry name" value="Helicase_C"/>
    <property type="match status" value="1"/>
</dbReference>
<accession>A0AA88ANR8</accession>
<dbReference type="GO" id="GO:0043138">
    <property type="term" value="F:3'-5' DNA helicase activity"/>
    <property type="evidence" value="ECO:0007669"/>
    <property type="project" value="UniProtKB-EC"/>
</dbReference>
<dbReference type="EMBL" id="BTGU01000031">
    <property type="protein sequence ID" value="GMN49513.1"/>
    <property type="molecule type" value="Genomic_DNA"/>
</dbReference>
<dbReference type="GO" id="GO:0006260">
    <property type="term" value="P:DNA replication"/>
    <property type="evidence" value="ECO:0007669"/>
    <property type="project" value="InterPro"/>
</dbReference>
<keyword evidence="5" id="KW-0347">Helicase</keyword>
<dbReference type="GO" id="GO:0005634">
    <property type="term" value="C:nucleus"/>
    <property type="evidence" value="ECO:0007669"/>
    <property type="project" value="UniProtKB-SubCell"/>
</dbReference>
<keyword evidence="3" id="KW-0547">Nucleotide-binding</keyword>
<evidence type="ECO:0000313" key="16">
    <source>
        <dbReference type="Proteomes" id="UP001187192"/>
    </source>
</evidence>
<dbReference type="PROSITE" id="PS50967">
    <property type="entry name" value="HRDC"/>
    <property type="match status" value="1"/>
</dbReference>
<evidence type="ECO:0000256" key="5">
    <source>
        <dbReference type="ARBA" id="ARBA00022806"/>
    </source>
</evidence>
<dbReference type="PANTHER" id="PTHR13710">
    <property type="entry name" value="DNA HELICASE RECQ FAMILY MEMBER"/>
    <property type="match status" value="1"/>
</dbReference>
<dbReference type="SMART" id="SM00341">
    <property type="entry name" value="HRDC"/>
    <property type="match status" value="1"/>
</dbReference>
<dbReference type="InterPro" id="IPR032284">
    <property type="entry name" value="RecQ_Zn-bd"/>
</dbReference>
<dbReference type="InterPro" id="IPR044876">
    <property type="entry name" value="HRDC_dom_sf"/>
</dbReference>
<dbReference type="CDD" id="cd18794">
    <property type="entry name" value="SF2_C_RecQ"/>
    <property type="match status" value="1"/>
</dbReference>
<dbReference type="FunFam" id="3.40.50.300:FF:000340">
    <property type="entry name" value="Bloom syndrome, RecQ helicase"/>
    <property type="match status" value="1"/>
</dbReference>
<name>A0AA88ANR8_FICCA</name>
<comment type="catalytic activity">
    <reaction evidence="10">
        <text>Couples ATP hydrolysis with the unwinding of duplex DNA by translocating in the 3'-5' direction.</text>
        <dbReference type="EC" id="5.6.2.4"/>
    </reaction>
</comment>
<evidence type="ECO:0000256" key="4">
    <source>
        <dbReference type="ARBA" id="ARBA00022801"/>
    </source>
</evidence>
<dbReference type="Pfam" id="PF16124">
    <property type="entry name" value="RecQ_Zn_bind"/>
    <property type="match status" value="1"/>
</dbReference>
<keyword evidence="8" id="KW-0413">Isomerase</keyword>
<reference evidence="15" key="1">
    <citation type="submission" date="2023-07" db="EMBL/GenBank/DDBJ databases">
        <title>draft genome sequence of fig (Ficus carica).</title>
        <authorList>
            <person name="Takahashi T."/>
            <person name="Nishimura K."/>
        </authorList>
    </citation>
    <scope>NUCLEOTIDE SEQUENCE</scope>
</reference>
<dbReference type="InterPro" id="IPR002121">
    <property type="entry name" value="HRDC_dom"/>
</dbReference>
<keyword evidence="6" id="KW-0067">ATP-binding</keyword>
<feature type="region of interest" description="Disordered" evidence="12">
    <location>
        <begin position="514"/>
        <end position="572"/>
    </location>
</feature>
<dbReference type="PROSITE" id="PS51194">
    <property type="entry name" value="HELICASE_CTER"/>
    <property type="match status" value="1"/>
</dbReference>
<keyword evidence="7" id="KW-0238">DNA-binding</keyword>
<evidence type="ECO:0000259" key="13">
    <source>
        <dbReference type="PROSITE" id="PS50967"/>
    </source>
</evidence>
<dbReference type="GO" id="GO:0016787">
    <property type="term" value="F:hydrolase activity"/>
    <property type="evidence" value="ECO:0007669"/>
    <property type="project" value="UniProtKB-KW"/>
</dbReference>
<dbReference type="PANTHER" id="PTHR13710:SF156">
    <property type="entry name" value="ATP-DEPENDENT DNA HELICASE Q-LIKE 4B"/>
    <property type="match status" value="1"/>
</dbReference>
<dbReference type="GO" id="GO:0000724">
    <property type="term" value="P:double-strand break repair via homologous recombination"/>
    <property type="evidence" value="ECO:0007669"/>
    <property type="project" value="TreeGrafter"/>
</dbReference>
<proteinExistence type="inferred from homology"/>
<feature type="domain" description="HRDC" evidence="13">
    <location>
        <begin position="436"/>
        <end position="518"/>
    </location>
</feature>
<dbReference type="SMART" id="SM00956">
    <property type="entry name" value="RQC"/>
    <property type="match status" value="1"/>
</dbReference>
<evidence type="ECO:0000256" key="1">
    <source>
        <dbReference type="ARBA" id="ARBA00004123"/>
    </source>
</evidence>
<evidence type="ECO:0000256" key="11">
    <source>
        <dbReference type="ARBA" id="ARBA00034808"/>
    </source>
</evidence>
<dbReference type="Pfam" id="PF00570">
    <property type="entry name" value="HRDC"/>
    <property type="match status" value="1"/>
</dbReference>
<dbReference type="InterPro" id="IPR036388">
    <property type="entry name" value="WH-like_DNA-bd_sf"/>
</dbReference>
<dbReference type="GO" id="GO:0009378">
    <property type="term" value="F:four-way junction helicase activity"/>
    <property type="evidence" value="ECO:0007669"/>
    <property type="project" value="TreeGrafter"/>
</dbReference>
<evidence type="ECO:0000256" key="3">
    <source>
        <dbReference type="ARBA" id="ARBA00022741"/>
    </source>
</evidence>
<feature type="compositionally biased region" description="Basic residues" evidence="12">
    <location>
        <begin position="556"/>
        <end position="565"/>
    </location>
</feature>
<dbReference type="GO" id="GO:0003677">
    <property type="term" value="F:DNA binding"/>
    <property type="evidence" value="ECO:0007669"/>
    <property type="project" value="UniProtKB-KW"/>
</dbReference>
<dbReference type="GO" id="GO:0005737">
    <property type="term" value="C:cytoplasm"/>
    <property type="evidence" value="ECO:0007669"/>
    <property type="project" value="TreeGrafter"/>
</dbReference>
<evidence type="ECO:0000256" key="12">
    <source>
        <dbReference type="SAM" id="MobiDB-lite"/>
    </source>
</evidence>
<evidence type="ECO:0000256" key="8">
    <source>
        <dbReference type="ARBA" id="ARBA00023235"/>
    </source>
</evidence>
<dbReference type="AlphaFoldDB" id="A0AA88ANR8"/>
<keyword evidence="16" id="KW-1185">Reference proteome</keyword>
<dbReference type="Gene3D" id="3.40.50.300">
    <property type="entry name" value="P-loop containing nucleotide triphosphate hydrolases"/>
    <property type="match status" value="1"/>
</dbReference>
<feature type="compositionally biased region" description="Polar residues" evidence="12">
    <location>
        <begin position="539"/>
        <end position="555"/>
    </location>
</feature>
<comment type="subcellular location">
    <subcellularLocation>
        <location evidence="1">Nucleus</location>
    </subcellularLocation>
</comment>
<gene>
    <name evidence="15" type="ORF">TIFTF001_018675</name>
</gene>
<dbReference type="SUPFAM" id="SSF52540">
    <property type="entry name" value="P-loop containing nucleoside triphosphate hydrolases"/>
    <property type="match status" value="1"/>
</dbReference>
<evidence type="ECO:0000256" key="9">
    <source>
        <dbReference type="ARBA" id="ARBA00023242"/>
    </source>
</evidence>
<dbReference type="Gene3D" id="1.10.150.80">
    <property type="entry name" value="HRDC domain"/>
    <property type="match status" value="1"/>
</dbReference>
<evidence type="ECO:0000256" key="10">
    <source>
        <dbReference type="ARBA" id="ARBA00034617"/>
    </source>
</evidence>
<dbReference type="EC" id="5.6.2.4" evidence="11"/>
<evidence type="ECO:0000256" key="6">
    <source>
        <dbReference type="ARBA" id="ARBA00022840"/>
    </source>
</evidence>
<keyword evidence="9" id="KW-0539">Nucleus</keyword>
<dbReference type="InterPro" id="IPR027417">
    <property type="entry name" value="P-loop_NTPase"/>
</dbReference>
<organism evidence="15 16">
    <name type="scientific">Ficus carica</name>
    <name type="common">Common fig</name>
    <dbReference type="NCBI Taxonomy" id="3494"/>
    <lineage>
        <taxon>Eukaryota</taxon>
        <taxon>Viridiplantae</taxon>
        <taxon>Streptophyta</taxon>
        <taxon>Embryophyta</taxon>
        <taxon>Tracheophyta</taxon>
        <taxon>Spermatophyta</taxon>
        <taxon>Magnoliopsida</taxon>
        <taxon>eudicotyledons</taxon>
        <taxon>Gunneridae</taxon>
        <taxon>Pentapetalae</taxon>
        <taxon>rosids</taxon>
        <taxon>fabids</taxon>
        <taxon>Rosales</taxon>
        <taxon>Moraceae</taxon>
        <taxon>Ficeae</taxon>
        <taxon>Ficus</taxon>
    </lineage>
</organism>
<evidence type="ECO:0000256" key="7">
    <source>
        <dbReference type="ARBA" id="ARBA00023125"/>
    </source>
</evidence>
<protein>
    <recommendedName>
        <fullName evidence="11">DNA 3'-5' helicase</fullName>
        <ecNumber evidence="11">5.6.2.4</ecNumber>
    </recommendedName>
</protein>